<evidence type="ECO:0000256" key="3">
    <source>
        <dbReference type="ARBA" id="ARBA00022722"/>
    </source>
</evidence>
<dbReference type="Gene3D" id="3.10.310.30">
    <property type="match status" value="1"/>
</dbReference>
<accession>A0A106QB97</accession>
<sequence>MQSSIAGLTDLEARVLAARGAGPVTHTLPGLLGIYLTDIERGALRLQQAILKHEQIVVIADYDCDGATSCAVAVAGLRALGGTVGYVVPDRMVHGYGISPSVVDLARERYPHARVLMTVDNGILGHSGITHAANLGMDVVVTDHHLPGDSIPIDAVAVIDPSRDDDISGLNKLAGVGVALWLVVATKKMLAQVGHETPALNFLLPYVAIGTVADMVPLDAANRVLVTVGLDRMRTGQAPVGVEALIKESGSLSKYLTTQDIGFGMGPRINAAGRLDTMDAGIDLLLATDPKEARRLARLLTETNEARKRLQKEATDDVSSMLDFAFTDDMRAIVRGSADWHPGIVGLVASRLKENFHRPSFVFSLADGYAKGSGRSIPGFHLKDALEEVARRCPGVLAKFGGHAMAAGATLTSAEALAQFEAVFSDIAKERISEEMLNSVLYSDGPMPTLTLDSAARLLRHPWGQGFEAPAFDDSAIIESVKAMGQGGLHWKIEARIGGRAGKTTVVLFNQPEPVVGQEVQLYLQPGLNTWQGKTNVQWLGRVLH</sequence>
<dbReference type="PANTHER" id="PTHR30255:SF2">
    <property type="entry name" value="SINGLE-STRANDED-DNA-SPECIFIC EXONUCLEASE RECJ"/>
    <property type="match status" value="1"/>
</dbReference>
<evidence type="ECO:0000256" key="2">
    <source>
        <dbReference type="ARBA" id="ARBA00019841"/>
    </source>
</evidence>
<dbReference type="Pfam" id="PF01368">
    <property type="entry name" value="DHH"/>
    <property type="match status" value="1"/>
</dbReference>
<keyword evidence="3" id="KW-0540">Nuclease</keyword>
<feature type="domain" description="RecJ OB" evidence="8">
    <location>
        <begin position="450"/>
        <end position="539"/>
    </location>
</feature>
<evidence type="ECO:0000259" key="7">
    <source>
        <dbReference type="Pfam" id="PF02272"/>
    </source>
</evidence>
<proteinExistence type="inferred from homology"/>
<evidence type="ECO:0000256" key="4">
    <source>
        <dbReference type="ARBA" id="ARBA00022801"/>
    </source>
</evidence>
<keyword evidence="5" id="KW-0269">Exonuclease</keyword>
<comment type="similarity">
    <text evidence="1">Belongs to the RecJ family.</text>
</comment>
<dbReference type="GO" id="GO:0003676">
    <property type="term" value="F:nucleic acid binding"/>
    <property type="evidence" value="ECO:0007669"/>
    <property type="project" value="InterPro"/>
</dbReference>
<evidence type="ECO:0000313" key="9">
    <source>
        <dbReference type="EMBL" id="KWA83830.1"/>
    </source>
</evidence>
<evidence type="ECO:0000259" key="6">
    <source>
        <dbReference type="Pfam" id="PF01368"/>
    </source>
</evidence>
<feature type="domain" description="DHHA1" evidence="7">
    <location>
        <begin position="332"/>
        <end position="429"/>
    </location>
</feature>
<feature type="domain" description="DDH" evidence="6">
    <location>
        <begin position="55"/>
        <end position="190"/>
    </location>
</feature>
<dbReference type="InterPro" id="IPR041122">
    <property type="entry name" value="RecJ_OB"/>
</dbReference>
<reference evidence="9 10" key="1">
    <citation type="submission" date="2015-11" db="EMBL/GenBank/DDBJ databases">
        <title>Expanding the genomic diversity of Burkholderia species for the development of highly accurate diagnostics.</title>
        <authorList>
            <person name="Sahl J."/>
            <person name="Keim P."/>
            <person name="Wagner D."/>
        </authorList>
    </citation>
    <scope>NUCLEOTIDE SEQUENCE [LARGE SCALE GENOMIC DNA]</scope>
    <source>
        <strain evidence="9 10">MSMB2087WGS</strain>
    </source>
</reference>
<name>A0A106QB97_9BURK</name>
<dbReference type="Proteomes" id="UP000060630">
    <property type="component" value="Unassembled WGS sequence"/>
</dbReference>
<dbReference type="Gene3D" id="3.90.1640.30">
    <property type="match status" value="1"/>
</dbReference>
<dbReference type="InterPro" id="IPR051673">
    <property type="entry name" value="SSDNA_exonuclease_RecJ"/>
</dbReference>
<dbReference type="InterPro" id="IPR038763">
    <property type="entry name" value="DHH_sf"/>
</dbReference>
<keyword evidence="4" id="KW-0378">Hydrolase</keyword>
<evidence type="ECO:0000313" key="10">
    <source>
        <dbReference type="Proteomes" id="UP000060630"/>
    </source>
</evidence>
<evidence type="ECO:0000256" key="5">
    <source>
        <dbReference type="ARBA" id="ARBA00022839"/>
    </source>
</evidence>
<dbReference type="InterPro" id="IPR001667">
    <property type="entry name" value="DDH_dom"/>
</dbReference>
<dbReference type="Pfam" id="PF17768">
    <property type="entry name" value="RecJ_OB"/>
    <property type="match status" value="1"/>
</dbReference>
<dbReference type="InterPro" id="IPR003156">
    <property type="entry name" value="DHHA1_dom"/>
</dbReference>
<dbReference type="PANTHER" id="PTHR30255">
    <property type="entry name" value="SINGLE-STRANDED-DNA-SPECIFIC EXONUCLEASE RECJ"/>
    <property type="match status" value="1"/>
</dbReference>
<dbReference type="SUPFAM" id="SSF64182">
    <property type="entry name" value="DHH phosphoesterases"/>
    <property type="match status" value="1"/>
</dbReference>
<dbReference type="GO" id="GO:0004527">
    <property type="term" value="F:exonuclease activity"/>
    <property type="evidence" value="ECO:0007669"/>
    <property type="project" value="UniProtKB-KW"/>
</dbReference>
<protein>
    <recommendedName>
        <fullName evidence="2">Single-stranded-DNA-specific exonuclease RecJ</fullName>
    </recommendedName>
</protein>
<gene>
    <name evidence="9" type="ORF">WL29_20920</name>
</gene>
<evidence type="ECO:0000256" key="1">
    <source>
        <dbReference type="ARBA" id="ARBA00005915"/>
    </source>
</evidence>
<organism evidence="9 10">
    <name type="scientific">Burkholderia ubonensis</name>
    <dbReference type="NCBI Taxonomy" id="101571"/>
    <lineage>
        <taxon>Bacteria</taxon>
        <taxon>Pseudomonadati</taxon>
        <taxon>Pseudomonadota</taxon>
        <taxon>Betaproteobacteria</taxon>
        <taxon>Burkholderiales</taxon>
        <taxon>Burkholderiaceae</taxon>
        <taxon>Burkholderia</taxon>
        <taxon>Burkholderia cepacia complex</taxon>
    </lineage>
</organism>
<evidence type="ECO:0000259" key="8">
    <source>
        <dbReference type="Pfam" id="PF17768"/>
    </source>
</evidence>
<dbReference type="Pfam" id="PF02272">
    <property type="entry name" value="DHHA1"/>
    <property type="match status" value="1"/>
</dbReference>
<comment type="caution">
    <text evidence="9">The sequence shown here is derived from an EMBL/GenBank/DDBJ whole genome shotgun (WGS) entry which is preliminary data.</text>
</comment>
<dbReference type="AlphaFoldDB" id="A0A106QB97"/>
<dbReference type="EMBL" id="LPHD01000049">
    <property type="protein sequence ID" value="KWA83830.1"/>
    <property type="molecule type" value="Genomic_DNA"/>
</dbReference>